<accession>A0A0L0V292</accession>
<organism evidence="2 3">
    <name type="scientific">Puccinia striiformis f. sp. tritici PST-78</name>
    <dbReference type="NCBI Taxonomy" id="1165861"/>
    <lineage>
        <taxon>Eukaryota</taxon>
        <taxon>Fungi</taxon>
        <taxon>Dikarya</taxon>
        <taxon>Basidiomycota</taxon>
        <taxon>Pucciniomycotina</taxon>
        <taxon>Pucciniomycetes</taxon>
        <taxon>Pucciniales</taxon>
        <taxon>Pucciniaceae</taxon>
        <taxon>Puccinia</taxon>
    </lineage>
</organism>
<feature type="region of interest" description="Disordered" evidence="1">
    <location>
        <begin position="90"/>
        <end position="111"/>
    </location>
</feature>
<sequence>MMECALQYTLSVSNKPAFNPEPVSPGRDLLVLSVAGDSAGKTSEGRYAKLRKTTSQSKLMVVAFSLGERCRRVLTKRKSSPRLEVEDSVEVQMASNPTLSDPVPQLSRSPSPCFSPRASSIRSARVSYDSSFVTLSYTDSVRSSFSSELSFWCRGIDSAWECDFGVDNDRQQKLVSPV</sequence>
<evidence type="ECO:0000313" key="2">
    <source>
        <dbReference type="EMBL" id="KNE93089.1"/>
    </source>
</evidence>
<dbReference type="AlphaFoldDB" id="A0A0L0V292"/>
<evidence type="ECO:0000313" key="3">
    <source>
        <dbReference type="Proteomes" id="UP000054564"/>
    </source>
</evidence>
<keyword evidence="3" id="KW-1185">Reference proteome</keyword>
<reference evidence="3" key="1">
    <citation type="submission" date="2014-03" db="EMBL/GenBank/DDBJ databases">
        <title>The Genome Sequence of Puccinia striiformis f. sp. tritici PST-78.</title>
        <authorList>
            <consortium name="The Broad Institute Genome Sequencing Platform"/>
            <person name="Cuomo C."/>
            <person name="Hulbert S."/>
            <person name="Chen X."/>
            <person name="Walker B."/>
            <person name="Young S.K."/>
            <person name="Zeng Q."/>
            <person name="Gargeya S."/>
            <person name="Fitzgerald M."/>
            <person name="Haas B."/>
            <person name="Abouelleil A."/>
            <person name="Alvarado L."/>
            <person name="Arachchi H.M."/>
            <person name="Berlin A.M."/>
            <person name="Chapman S.B."/>
            <person name="Goldberg J."/>
            <person name="Griggs A."/>
            <person name="Gujja S."/>
            <person name="Hansen M."/>
            <person name="Howarth C."/>
            <person name="Imamovic A."/>
            <person name="Larimer J."/>
            <person name="McCowan C."/>
            <person name="Montmayeur A."/>
            <person name="Murphy C."/>
            <person name="Neiman D."/>
            <person name="Pearson M."/>
            <person name="Priest M."/>
            <person name="Roberts A."/>
            <person name="Saif S."/>
            <person name="Shea T."/>
            <person name="Sisk P."/>
            <person name="Sykes S."/>
            <person name="Wortman J."/>
            <person name="Nusbaum C."/>
            <person name="Birren B."/>
        </authorList>
    </citation>
    <scope>NUCLEOTIDE SEQUENCE [LARGE SCALE GENOMIC DNA]</scope>
    <source>
        <strain evidence="3">race PST-78</strain>
    </source>
</reference>
<protein>
    <submittedName>
        <fullName evidence="2">Uncharacterized protein</fullName>
    </submittedName>
</protein>
<evidence type="ECO:0000256" key="1">
    <source>
        <dbReference type="SAM" id="MobiDB-lite"/>
    </source>
</evidence>
<name>A0A0L0V292_9BASI</name>
<gene>
    <name evidence="2" type="ORF">PSTG_13580</name>
</gene>
<comment type="caution">
    <text evidence="2">The sequence shown here is derived from an EMBL/GenBank/DDBJ whole genome shotgun (WGS) entry which is preliminary data.</text>
</comment>
<dbReference type="OrthoDB" id="2502354at2759"/>
<dbReference type="Proteomes" id="UP000054564">
    <property type="component" value="Unassembled WGS sequence"/>
</dbReference>
<dbReference type="EMBL" id="AJIL01000146">
    <property type="protein sequence ID" value="KNE93089.1"/>
    <property type="molecule type" value="Genomic_DNA"/>
</dbReference>
<proteinExistence type="predicted"/>